<keyword evidence="4" id="KW-1185">Reference proteome</keyword>
<evidence type="ECO:0000313" key="4">
    <source>
        <dbReference type="Proteomes" id="UP000284250"/>
    </source>
</evidence>
<comment type="caution">
    <text evidence="3">The sequence shown here is derived from an EMBL/GenBank/DDBJ whole genome shotgun (WGS) entry which is preliminary data.</text>
</comment>
<evidence type="ECO:0000313" key="3">
    <source>
        <dbReference type="EMBL" id="RIY06490.1"/>
    </source>
</evidence>
<proteinExistence type="predicted"/>
<evidence type="ECO:0000256" key="2">
    <source>
        <dbReference type="SAM" id="MobiDB-lite"/>
    </source>
</evidence>
<protein>
    <recommendedName>
        <fullName evidence="5">Integrase catalytic domain-containing protein</fullName>
    </recommendedName>
</protein>
<dbReference type="Gene3D" id="3.30.420.10">
    <property type="entry name" value="Ribonuclease H-like superfamily/Ribonuclease H"/>
    <property type="match status" value="1"/>
</dbReference>
<evidence type="ECO:0008006" key="5">
    <source>
        <dbReference type="Google" id="ProtNLM"/>
    </source>
</evidence>
<keyword evidence="1" id="KW-0175">Coiled coil</keyword>
<feature type="region of interest" description="Disordered" evidence="2">
    <location>
        <begin position="739"/>
        <end position="770"/>
    </location>
</feature>
<reference evidence="3 4" key="2">
    <citation type="submission" date="2019-01" db="EMBL/GenBank/DDBJ databases">
        <title>Hymenobacter humicola sp. nov., isolated from soils in Antarctica.</title>
        <authorList>
            <person name="Sedlacek I."/>
            <person name="Holochova P."/>
            <person name="Kralova S."/>
            <person name="Pantucek R."/>
            <person name="Stankova E."/>
            <person name="Vrbovska V."/>
            <person name="Kristofova L."/>
            <person name="Svec P."/>
            <person name="Busse H.-J."/>
        </authorList>
    </citation>
    <scope>NUCLEOTIDE SEQUENCE [LARGE SCALE GENOMIC DNA]</scope>
    <source>
        <strain evidence="3 4">CCM 8852</strain>
    </source>
</reference>
<dbReference type="SUPFAM" id="SSF53098">
    <property type="entry name" value="Ribonuclease H-like"/>
    <property type="match status" value="1"/>
</dbReference>
<feature type="coiled-coil region" evidence="1">
    <location>
        <begin position="653"/>
        <end position="680"/>
    </location>
</feature>
<name>A0A418QN37_9BACT</name>
<dbReference type="InterPro" id="IPR036397">
    <property type="entry name" value="RNaseH_sf"/>
</dbReference>
<gene>
    <name evidence="3" type="ORF">D0T11_18795</name>
</gene>
<dbReference type="InterPro" id="IPR012337">
    <property type="entry name" value="RNaseH-like_sf"/>
</dbReference>
<feature type="region of interest" description="Disordered" evidence="2">
    <location>
        <begin position="481"/>
        <end position="502"/>
    </location>
</feature>
<organism evidence="3 4">
    <name type="scientific">Hymenobacter rubripertinctus</name>
    <dbReference type="NCBI Taxonomy" id="2029981"/>
    <lineage>
        <taxon>Bacteria</taxon>
        <taxon>Pseudomonadati</taxon>
        <taxon>Bacteroidota</taxon>
        <taxon>Cytophagia</taxon>
        <taxon>Cytophagales</taxon>
        <taxon>Hymenobacteraceae</taxon>
        <taxon>Hymenobacter</taxon>
    </lineage>
</organism>
<feature type="compositionally biased region" description="Basic and acidic residues" evidence="2">
    <location>
        <begin position="753"/>
        <end position="770"/>
    </location>
</feature>
<accession>A0A418QN37</accession>
<sequence length="770" mass="85994">MRLIGKKLYLDFPNLIGYGLSENTLWSGCKRFNAGGSKSWANIKDPLDGRCVLVDYDTIPSTSVRKYDLPTKAELLKQMKAADQELKAAELAVAGSALTQLHARTVCSTDYNYFFTQAGLTATPTASVEAKATQLTEAAGWLRLLAGLETRHQLKSLGFERKDQARAAVLDQVLPLNLYGLRVSNVRVLQSKELAFAKALQLTSEDVETGLSAHQMKQRGRERALLTLVPKRTGLANAQKIGRLGAVNDGQNAVLLPSGRVDMAEWHANTIATLFMNPGKGGKFDMKEVYRRYLRRCQATEREPICQESGMRAFLSRRDVRQFTAWEREGHAALEQYLPHVRRERPAYALAKGGYDGFSVDFYTNVDGATVMLTVVAVFDYHSEAITGFAVGLVENGRLVRDMYRNHLSLMDGRSYIEIESDRFSGNLAKDTKAMFGRACQYVTQPAPNDPRGKAPNPKARFVERLLAEVNRLTQSVPGWKGTNITSIDKNRKPNPDYAGSESQATLEVGIRQISKLVALYNHQEREQWNGQSRWQRLLADLHPEAPVLDELTRATLLNQHVVTSVRHAVVKLTVGKKEVEFPFPNYSRFVHLMAKGLKVRAYYDETNLGSIDVFGFTDAKDPGTDMFLATLGRGQRVQMAKAEQTHGDLVELGKQQQQRQEMREELDRKQLEMEAVAYELEVPAGIGLKALRAMVAGARLTATVVEDFDTRYAHVLTAPAAAAHLDFYDDSLLRDQGHRVPVPVEPPAKGASQDRNRYDSYKDSGYDFS</sequence>
<reference evidence="3 4" key="1">
    <citation type="submission" date="2018-09" db="EMBL/GenBank/DDBJ databases">
        <authorList>
            <person name="Zeman M."/>
            <person name="Pardy F."/>
        </authorList>
    </citation>
    <scope>NUCLEOTIDE SEQUENCE [LARGE SCALE GENOMIC DNA]</scope>
    <source>
        <strain evidence="3 4">CCM 8852</strain>
    </source>
</reference>
<dbReference type="EMBL" id="QYCN01000040">
    <property type="protein sequence ID" value="RIY06490.1"/>
    <property type="molecule type" value="Genomic_DNA"/>
</dbReference>
<evidence type="ECO:0000256" key="1">
    <source>
        <dbReference type="SAM" id="Coils"/>
    </source>
</evidence>
<dbReference type="GO" id="GO:0003676">
    <property type="term" value="F:nucleic acid binding"/>
    <property type="evidence" value="ECO:0007669"/>
    <property type="project" value="InterPro"/>
</dbReference>
<dbReference type="Proteomes" id="UP000284250">
    <property type="component" value="Unassembled WGS sequence"/>
</dbReference>
<dbReference type="AlphaFoldDB" id="A0A418QN37"/>